<dbReference type="GO" id="GO:0003713">
    <property type="term" value="F:transcription coactivator activity"/>
    <property type="evidence" value="ECO:0007669"/>
    <property type="project" value="TreeGrafter"/>
</dbReference>
<evidence type="ECO:0000259" key="2">
    <source>
        <dbReference type="Pfam" id="PF04571"/>
    </source>
</evidence>
<dbReference type="InterPro" id="IPR026058">
    <property type="entry name" value="LIPIN"/>
</dbReference>
<feature type="domain" description="Lipin N-terminal" evidence="2">
    <location>
        <begin position="24"/>
        <end position="67"/>
    </location>
</feature>
<dbReference type="AlphaFoldDB" id="A0A4Z2HJ62"/>
<dbReference type="GO" id="GO:0005789">
    <property type="term" value="C:endoplasmic reticulum membrane"/>
    <property type="evidence" value="ECO:0007669"/>
    <property type="project" value="TreeGrafter"/>
</dbReference>
<name>A0A4Z2HJ62_9TELE</name>
<dbReference type="GO" id="GO:0009062">
    <property type="term" value="P:fatty acid catabolic process"/>
    <property type="evidence" value="ECO:0007669"/>
    <property type="project" value="TreeGrafter"/>
</dbReference>
<gene>
    <name evidence="3" type="primary">Lpin1</name>
    <name evidence="3" type="ORF">EYF80_023969</name>
</gene>
<dbReference type="PANTHER" id="PTHR12181">
    <property type="entry name" value="LIPIN"/>
    <property type="match status" value="1"/>
</dbReference>
<organism evidence="3 4">
    <name type="scientific">Liparis tanakae</name>
    <name type="common">Tanaka's snailfish</name>
    <dbReference type="NCBI Taxonomy" id="230148"/>
    <lineage>
        <taxon>Eukaryota</taxon>
        <taxon>Metazoa</taxon>
        <taxon>Chordata</taxon>
        <taxon>Craniata</taxon>
        <taxon>Vertebrata</taxon>
        <taxon>Euteleostomi</taxon>
        <taxon>Actinopterygii</taxon>
        <taxon>Neopterygii</taxon>
        <taxon>Teleostei</taxon>
        <taxon>Neoteleostei</taxon>
        <taxon>Acanthomorphata</taxon>
        <taxon>Eupercaria</taxon>
        <taxon>Perciformes</taxon>
        <taxon>Cottioidei</taxon>
        <taxon>Cottales</taxon>
        <taxon>Liparidae</taxon>
        <taxon>Liparis</taxon>
    </lineage>
</organism>
<reference evidence="3 4" key="1">
    <citation type="submission" date="2019-03" db="EMBL/GenBank/DDBJ databases">
        <title>First draft genome of Liparis tanakae, snailfish: a comprehensive survey of snailfish specific genes.</title>
        <authorList>
            <person name="Kim W."/>
            <person name="Song I."/>
            <person name="Jeong J.-H."/>
            <person name="Kim D."/>
            <person name="Kim S."/>
            <person name="Ryu S."/>
            <person name="Song J.Y."/>
            <person name="Lee S.K."/>
        </authorList>
    </citation>
    <scope>NUCLEOTIDE SEQUENCE [LARGE SCALE GENOMIC DNA]</scope>
    <source>
        <tissue evidence="3">Muscle</tissue>
    </source>
</reference>
<dbReference type="GO" id="GO:0045944">
    <property type="term" value="P:positive regulation of transcription by RNA polymerase II"/>
    <property type="evidence" value="ECO:0007669"/>
    <property type="project" value="TreeGrafter"/>
</dbReference>
<evidence type="ECO:0000313" key="4">
    <source>
        <dbReference type="Proteomes" id="UP000314294"/>
    </source>
</evidence>
<evidence type="ECO:0000313" key="3">
    <source>
        <dbReference type="EMBL" id="TNN65817.1"/>
    </source>
</evidence>
<dbReference type="GO" id="GO:0019432">
    <property type="term" value="P:triglyceride biosynthetic process"/>
    <property type="evidence" value="ECO:0007669"/>
    <property type="project" value="TreeGrafter"/>
</dbReference>
<proteinExistence type="predicted"/>
<dbReference type="Proteomes" id="UP000314294">
    <property type="component" value="Unassembled WGS sequence"/>
</dbReference>
<dbReference type="Pfam" id="PF04571">
    <property type="entry name" value="Lipin_N"/>
    <property type="match status" value="1"/>
</dbReference>
<dbReference type="InterPro" id="IPR007651">
    <property type="entry name" value="Lipin_N"/>
</dbReference>
<sequence>MSPEASDTTPIGAFLTECYCVTLQIDIEINGEPVELHMKLGDNGEAFFVQETEQRDEIVPAHLMTSPIPTEEALIRSREPVCGGSASESSPPLSPEDPSSGSLQPCSHAAGRRRRRRRKKHKAEPRKEEQNTPVAGEAELCELSSDEERDGHNGR</sequence>
<feature type="compositionally biased region" description="Low complexity" evidence="1">
    <location>
        <begin position="84"/>
        <end position="103"/>
    </location>
</feature>
<protein>
    <submittedName>
        <fullName evidence="3">Phosphatidate phosphatase LPIN1</fullName>
    </submittedName>
</protein>
<dbReference type="GO" id="GO:0005634">
    <property type="term" value="C:nucleus"/>
    <property type="evidence" value="ECO:0007669"/>
    <property type="project" value="TreeGrafter"/>
</dbReference>
<dbReference type="GO" id="GO:0008195">
    <property type="term" value="F:phosphatidate phosphatase activity"/>
    <property type="evidence" value="ECO:0007669"/>
    <property type="project" value="TreeGrafter"/>
</dbReference>
<dbReference type="GO" id="GO:0032869">
    <property type="term" value="P:cellular response to insulin stimulus"/>
    <property type="evidence" value="ECO:0007669"/>
    <property type="project" value="TreeGrafter"/>
</dbReference>
<dbReference type="OrthoDB" id="4567at2759"/>
<evidence type="ECO:0000256" key="1">
    <source>
        <dbReference type="SAM" id="MobiDB-lite"/>
    </source>
</evidence>
<keyword evidence="4" id="KW-1185">Reference proteome</keyword>
<feature type="compositionally biased region" description="Basic residues" evidence="1">
    <location>
        <begin position="110"/>
        <end position="124"/>
    </location>
</feature>
<dbReference type="GO" id="GO:0005829">
    <property type="term" value="C:cytosol"/>
    <property type="evidence" value="ECO:0007669"/>
    <property type="project" value="TreeGrafter"/>
</dbReference>
<dbReference type="PANTHER" id="PTHR12181:SF11">
    <property type="entry name" value="PHOSPHATIDATE PHOSPHATASE LPIN2"/>
    <property type="match status" value="1"/>
</dbReference>
<feature type="region of interest" description="Disordered" evidence="1">
    <location>
        <begin position="68"/>
        <end position="155"/>
    </location>
</feature>
<dbReference type="EMBL" id="SRLO01000229">
    <property type="protein sequence ID" value="TNN65817.1"/>
    <property type="molecule type" value="Genomic_DNA"/>
</dbReference>
<accession>A0A4Z2HJ62</accession>
<comment type="caution">
    <text evidence="3">The sequence shown here is derived from an EMBL/GenBank/DDBJ whole genome shotgun (WGS) entry which is preliminary data.</text>
</comment>